<accession>A0A8J7KWQ8</accession>
<evidence type="ECO:0000256" key="1">
    <source>
        <dbReference type="ARBA" id="ARBA00001974"/>
    </source>
</evidence>
<dbReference type="SUPFAM" id="SSF51905">
    <property type="entry name" value="FAD/NAD(P)-binding domain"/>
    <property type="match status" value="1"/>
</dbReference>
<evidence type="ECO:0000313" key="6">
    <source>
        <dbReference type="EMBL" id="MBG6136847.1"/>
    </source>
</evidence>
<comment type="caution">
    <text evidence="6">The sequence shown here is derived from an EMBL/GenBank/DDBJ whole genome shotgun (WGS) entry which is preliminary data.</text>
</comment>
<dbReference type="Gene3D" id="3.40.30.120">
    <property type="match status" value="1"/>
</dbReference>
<dbReference type="InterPro" id="IPR036188">
    <property type="entry name" value="FAD/NAD-bd_sf"/>
</dbReference>
<dbReference type="Proteomes" id="UP000622552">
    <property type="component" value="Unassembled WGS sequence"/>
</dbReference>
<evidence type="ECO:0000256" key="4">
    <source>
        <dbReference type="ARBA" id="ARBA00022827"/>
    </source>
</evidence>
<dbReference type="GO" id="GO:0071949">
    <property type="term" value="F:FAD binding"/>
    <property type="evidence" value="ECO:0007669"/>
    <property type="project" value="InterPro"/>
</dbReference>
<comment type="similarity">
    <text evidence="2">Belongs to the PheA/TfdB FAD monooxygenase family.</text>
</comment>
<evidence type="ECO:0000256" key="3">
    <source>
        <dbReference type="ARBA" id="ARBA00022630"/>
    </source>
</evidence>
<dbReference type="Pfam" id="PF01494">
    <property type="entry name" value="FAD_binding_3"/>
    <property type="match status" value="1"/>
</dbReference>
<dbReference type="PANTHER" id="PTHR43004:SF19">
    <property type="entry name" value="BINDING MONOOXYGENASE, PUTATIVE (JCVI)-RELATED"/>
    <property type="match status" value="1"/>
</dbReference>
<name>A0A8J7KWQ8_9ACTN</name>
<organism evidence="6 7">
    <name type="scientific">Longispora fulva</name>
    <dbReference type="NCBI Taxonomy" id="619741"/>
    <lineage>
        <taxon>Bacteria</taxon>
        <taxon>Bacillati</taxon>
        <taxon>Actinomycetota</taxon>
        <taxon>Actinomycetes</taxon>
        <taxon>Micromonosporales</taxon>
        <taxon>Micromonosporaceae</taxon>
        <taxon>Longispora</taxon>
    </lineage>
</organism>
<dbReference type="InterPro" id="IPR036249">
    <property type="entry name" value="Thioredoxin-like_sf"/>
</dbReference>
<reference evidence="6" key="1">
    <citation type="submission" date="2020-11" db="EMBL/GenBank/DDBJ databases">
        <title>Sequencing the genomes of 1000 actinobacteria strains.</title>
        <authorList>
            <person name="Klenk H.-P."/>
        </authorList>
    </citation>
    <scope>NUCLEOTIDE SEQUENCE</scope>
    <source>
        <strain evidence="6">DSM 45356</strain>
    </source>
</reference>
<dbReference type="InterPro" id="IPR002938">
    <property type="entry name" value="FAD-bd"/>
</dbReference>
<evidence type="ECO:0000313" key="7">
    <source>
        <dbReference type="Proteomes" id="UP000622552"/>
    </source>
</evidence>
<gene>
    <name evidence="6" type="ORF">IW245_003041</name>
</gene>
<keyword evidence="4" id="KW-0274">FAD</keyword>
<proteinExistence type="inferred from homology"/>
<keyword evidence="7" id="KW-1185">Reference proteome</keyword>
<evidence type="ECO:0000259" key="5">
    <source>
        <dbReference type="Pfam" id="PF01494"/>
    </source>
</evidence>
<evidence type="ECO:0000256" key="2">
    <source>
        <dbReference type="ARBA" id="ARBA00007801"/>
    </source>
</evidence>
<dbReference type="EMBL" id="JADOUF010000001">
    <property type="protein sequence ID" value="MBG6136847.1"/>
    <property type="molecule type" value="Genomic_DNA"/>
</dbReference>
<feature type="domain" description="FAD-binding" evidence="5">
    <location>
        <begin position="2"/>
        <end position="68"/>
    </location>
</feature>
<dbReference type="GO" id="GO:0016709">
    <property type="term" value="F:oxidoreductase activity, acting on paired donors, with incorporation or reduction of molecular oxygen, NAD(P)H as one donor, and incorporation of one atom of oxygen"/>
    <property type="evidence" value="ECO:0007669"/>
    <property type="project" value="UniProtKB-ARBA"/>
</dbReference>
<dbReference type="PRINTS" id="PR00420">
    <property type="entry name" value="RNGMNOXGNASE"/>
</dbReference>
<sequence length="207" mass="21964">MERYRVGRVFLAGDAAHVHSPAGGQGLNTGVQDAYNLGWKLARVLAGAPTALLDTYEQERRPIAESMLGLSTRLHDMASKGGRKAYKRDEETSQLLLGYAGGPLARGDRGGERAPDAPCRAADGSATRLFDVYRGPHPTLLSLDGAPDVGPLDPTVRRYRVGADLVDDAGHIRAAYGTGAHVLVRPDGYIGVVTASENALADYLAEV</sequence>
<dbReference type="PANTHER" id="PTHR43004">
    <property type="entry name" value="TRK SYSTEM POTASSIUM UPTAKE PROTEIN"/>
    <property type="match status" value="1"/>
</dbReference>
<dbReference type="Pfam" id="PF21274">
    <property type="entry name" value="Rng_hyd_C"/>
    <property type="match status" value="1"/>
</dbReference>
<dbReference type="SUPFAM" id="SSF52833">
    <property type="entry name" value="Thioredoxin-like"/>
    <property type="match status" value="1"/>
</dbReference>
<protein>
    <recommendedName>
        <fullName evidence="5">FAD-binding domain-containing protein</fullName>
    </recommendedName>
</protein>
<dbReference type="Gene3D" id="3.50.50.60">
    <property type="entry name" value="FAD/NAD(P)-binding domain"/>
    <property type="match status" value="1"/>
</dbReference>
<comment type="cofactor">
    <cofactor evidence="1">
        <name>FAD</name>
        <dbReference type="ChEBI" id="CHEBI:57692"/>
    </cofactor>
</comment>
<dbReference type="InterPro" id="IPR050641">
    <property type="entry name" value="RIFMO-like"/>
</dbReference>
<dbReference type="AlphaFoldDB" id="A0A8J7KWQ8"/>
<keyword evidence="3" id="KW-0285">Flavoprotein</keyword>